<dbReference type="GO" id="GO:0008312">
    <property type="term" value="F:7S RNA binding"/>
    <property type="evidence" value="ECO:0007669"/>
    <property type="project" value="UniProtKB-UniRule"/>
</dbReference>
<comment type="subcellular location">
    <subcellularLocation>
        <location evidence="1 7">Cytoplasm</location>
    </subcellularLocation>
</comment>
<feature type="region of interest" description="Disordered" evidence="8">
    <location>
        <begin position="19"/>
        <end position="56"/>
    </location>
</feature>
<dbReference type="AlphaFoldDB" id="A0A9W8DVE1"/>
<comment type="similarity">
    <text evidence="2 7">Belongs to the SRP14 family.</text>
</comment>
<evidence type="ECO:0000256" key="8">
    <source>
        <dbReference type="SAM" id="MobiDB-lite"/>
    </source>
</evidence>
<evidence type="ECO:0000256" key="5">
    <source>
        <dbReference type="ARBA" id="ARBA00023135"/>
    </source>
</evidence>
<evidence type="ECO:0000256" key="4">
    <source>
        <dbReference type="ARBA" id="ARBA00022884"/>
    </source>
</evidence>
<keyword evidence="5 7" id="KW-0733">Signal recognition particle</keyword>
<dbReference type="SUPFAM" id="SSF54762">
    <property type="entry name" value="Signal recognition particle alu RNA binding heterodimer, SRP9/14"/>
    <property type="match status" value="1"/>
</dbReference>
<dbReference type="InterPro" id="IPR009018">
    <property type="entry name" value="Signal_recog_particle_SRP9/14"/>
</dbReference>
<evidence type="ECO:0000256" key="3">
    <source>
        <dbReference type="ARBA" id="ARBA00022490"/>
    </source>
</evidence>
<dbReference type="GO" id="GO:0005786">
    <property type="term" value="C:signal recognition particle, endoplasmic reticulum targeting"/>
    <property type="evidence" value="ECO:0007669"/>
    <property type="project" value="UniProtKB-UniRule"/>
</dbReference>
<keyword evidence="6 7" id="KW-0687">Ribonucleoprotein</keyword>
<dbReference type="GO" id="GO:0006614">
    <property type="term" value="P:SRP-dependent cotranslational protein targeting to membrane"/>
    <property type="evidence" value="ECO:0007669"/>
    <property type="project" value="UniProtKB-UniRule"/>
</dbReference>
<keyword evidence="4 7" id="KW-0694">RNA-binding</keyword>
<evidence type="ECO:0000313" key="10">
    <source>
        <dbReference type="Proteomes" id="UP001150569"/>
    </source>
</evidence>
<feature type="region of interest" description="Disordered" evidence="8">
    <location>
        <begin position="118"/>
        <end position="139"/>
    </location>
</feature>
<name>A0A9W8DVE1_9FUNG</name>
<dbReference type="OrthoDB" id="19209at2759"/>
<evidence type="ECO:0000256" key="1">
    <source>
        <dbReference type="ARBA" id="ARBA00004496"/>
    </source>
</evidence>
<comment type="caution">
    <text evidence="9">The sequence shown here is derived from an EMBL/GenBank/DDBJ whole genome shotgun (WGS) entry which is preliminary data.</text>
</comment>
<evidence type="ECO:0000313" key="9">
    <source>
        <dbReference type="EMBL" id="KAJ1919866.1"/>
    </source>
</evidence>
<dbReference type="Pfam" id="PF02290">
    <property type="entry name" value="SRP14"/>
    <property type="match status" value="1"/>
</dbReference>
<dbReference type="EMBL" id="JANBPT010000460">
    <property type="protein sequence ID" value="KAJ1919866.1"/>
    <property type="molecule type" value="Genomic_DNA"/>
</dbReference>
<organism evidence="9 10">
    <name type="scientific">Tieghemiomyces parasiticus</name>
    <dbReference type="NCBI Taxonomy" id="78921"/>
    <lineage>
        <taxon>Eukaryota</taxon>
        <taxon>Fungi</taxon>
        <taxon>Fungi incertae sedis</taxon>
        <taxon>Zoopagomycota</taxon>
        <taxon>Kickxellomycotina</taxon>
        <taxon>Dimargaritomycetes</taxon>
        <taxon>Dimargaritales</taxon>
        <taxon>Dimargaritaceae</taxon>
        <taxon>Tieghemiomyces</taxon>
    </lineage>
</organism>
<evidence type="ECO:0000256" key="7">
    <source>
        <dbReference type="RuleBase" id="RU368100"/>
    </source>
</evidence>
<keyword evidence="10" id="KW-1185">Reference proteome</keyword>
<gene>
    <name evidence="9" type="ORF">IWQ60_007139</name>
</gene>
<comment type="subunit">
    <text evidence="7">Component of a fungal signal recognition particle (SRP) complex that consists of a 7SL RNA molecule (scR1) and at least six protein subunits: SRP72, SRP68, SRP54, SEC65, SRP21 and SRP14.</text>
</comment>
<dbReference type="Gene3D" id="3.30.720.10">
    <property type="entry name" value="Signal recognition particle alu RNA binding heterodimer, srp9/1"/>
    <property type="match status" value="1"/>
</dbReference>
<reference evidence="9" key="1">
    <citation type="submission" date="2022-07" db="EMBL/GenBank/DDBJ databases">
        <title>Phylogenomic reconstructions and comparative analyses of Kickxellomycotina fungi.</title>
        <authorList>
            <person name="Reynolds N.K."/>
            <person name="Stajich J.E."/>
            <person name="Barry K."/>
            <person name="Grigoriev I.V."/>
            <person name="Crous P."/>
            <person name="Smith M.E."/>
        </authorList>
    </citation>
    <scope>NUCLEOTIDE SEQUENCE</scope>
    <source>
        <strain evidence="9">RSA 861</strain>
    </source>
</reference>
<comment type="function">
    <text evidence="7">Component of the signal recognition particle (SRP) complex, a ribonucleoprotein complex that mediates the cotranslational targeting of secretory and membrane proteins to the endoplasmic reticulum (ER).</text>
</comment>
<dbReference type="GO" id="GO:0030942">
    <property type="term" value="F:endoplasmic reticulum signal peptide binding"/>
    <property type="evidence" value="ECO:0007669"/>
    <property type="project" value="UniProtKB-UniRule"/>
</dbReference>
<sequence length="139" mass="15519">MLVDNSGFLSGLERLLRKSNKDSSTVTVTTKRFDSEVRRQRGPMERRTAPPSLQPRSDALAAVPGNEQSHPLLIRAVRGDKKLSTQVAAADYEAFQAKYLYLLRQQLTGLQQAKKRKIEASTHAKSVAYKKPSVRKAPN</sequence>
<dbReference type="PANTHER" id="PTHR12013">
    <property type="entry name" value="SIGNAL RECOGNITION PARTICLE 14 KD PROTEIN"/>
    <property type="match status" value="1"/>
</dbReference>
<feature type="compositionally biased region" description="Basic and acidic residues" evidence="8">
    <location>
        <begin position="31"/>
        <end position="48"/>
    </location>
</feature>
<accession>A0A9W8DVE1</accession>
<evidence type="ECO:0000256" key="2">
    <source>
        <dbReference type="ARBA" id="ARBA00010349"/>
    </source>
</evidence>
<keyword evidence="3 7" id="KW-0963">Cytoplasm</keyword>
<dbReference type="InterPro" id="IPR003210">
    <property type="entry name" value="Signal_recog_particle_SRP14"/>
</dbReference>
<evidence type="ECO:0000256" key="6">
    <source>
        <dbReference type="ARBA" id="ARBA00023274"/>
    </source>
</evidence>
<protein>
    <recommendedName>
        <fullName evidence="7">Signal recognition particle subunit SRP14</fullName>
    </recommendedName>
    <alternativeName>
        <fullName evidence="7">Signal recognition particle 14 kDa protein</fullName>
    </alternativeName>
</protein>
<dbReference type="Proteomes" id="UP001150569">
    <property type="component" value="Unassembled WGS sequence"/>
</dbReference>
<proteinExistence type="inferred from homology"/>